<dbReference type="KEGG" id="hro:HELRODRAFT_159303"/>
<reference evidence="5" key="1">
    <citation type="submission" date="2012-12" db="EMBL/GenBank/DDBJ databases">
        <authorList>
            <person name="Hellsten U."/>
            <person name="Grimwood J."/>
            <person name="Chapman J.A."/>
            <person name="Shapiro H."/>
            <person name="Aerts A."/>
            <person name="Otillar R.P."/>
            <person name="Terry A.Y."/>
            <person name="Boore J.L."/>
            <person name="Simakov O."/>
            <person name="Marletaz F."/>
            <person name="Cho S.-J."/>
            <person name="Edsinger-Gonzales E."/>
            <person name="Havlak P."/>
            <person name="Kuo D.-H."/>
            <person name="Larsson T."/>
            <person name="Lv J."/>
            <person name="Arendt D."/>
            <person name="Savage R."/>
            <person name="Osoegawa K."/>
            <person name="de Jong P."/>
            <person name="Lindberg D.R."/>
            <person name="Seaver E.C."/>
            <person name="Weisblat D.A."/>
            <person name="Putnam N.H."/>
            <person name="Grigoriev I.V."/>
            <person name="Rokhsar D.S."/>
        </authorList>
    </citation>
    <scope>NUCLEOTIDE SEQUENCE</scope>
</reference>
<evidence type="ECO:0000313" key="3">
    <source>
        <dbReference type="EMBL" id="ESO12716.1"/>
    </source>
</evidence>
<keyword evidence="5" id="KW-1185">Reference proteome</keyword>
<reference evidence="3 5" key="2">
    <citation type="journal article" date="2013" name="Nature">
        <title>Insights into bilaterian evolution from three spiralian genomes.</title>
        <authorList>
            <person name="Simakov O."/>
            <person name="Marletaz F."/>
            <person name="Cho S.J."/>
            <person name="Edsinger-Gonzales E."/>
            <person name="Havlak P."/>
            <person name="Hellsten U."/>
            <person name="Kuo D.H."/>
            <person name="Larsson T."/>
            <person name="Lv J."/>
            <person name="Arendt D."/>
            <person name="Savage R."/>
            <person name="Osoegawa K."/>
            <person name="de Jong P."/>
            <person name="Grimwood J."/>
            <person name="Chapman J.A."/>
            <person name="Shapiro H."/>
            <person name="Aerts A."/>
            <person name="Otillar R.P."/>
            <person name="Terry A.Y."/>
            <person name="Boore J.L."/>
            <person name="Grigoriev I.V."/>
            <person name="Lindberg D.R."/>
            <person name="Seaver E.C."/>
            <person name="Weisblat D.A."/>
            <person name="Putnam N.H."/>
            <person name="Rokhsar D.S."/>
        </authorList>
    </citation>
    <scope>NUCLEOTIDE SEQUENCE</scope>
</reference>
<feature type="domain" description="Sema" evidence="2">
    <location>
        <begin position="1"/>
        <end position="106"/>
    </location>
</feature>
<protein>
    <recommendedName>
        <fullName evidence="2">Sema domain-containing protein</fullName>
    </recommendedName>
</protein>
<dbReference type="OrthoDB" id="9988752at2759"/>
<dbReference type="AlphaFoldDB" id="T1ENV2"/>
<dbReference type="InterPro" id="IPR036352">
    <property type="entry name" value="Semap_dom_sf"/>
</dbReference>
<dbReference type="EMBL" id="AMQM01000218">
    <property type="status" value="NOT_ANNOTATED_CDS"/>
    <property type="molecule type" value="Genomic_DNA"/>
</dbReference>
<accession>T1ENV2</accession>
<dbReference type="Gene3D" id="2.130.10.10">
    <property type="entry name" value="YVTN repeat-like/Quinoprotein amine dehydrogenase"/>
    <property type="match status" value="1"/>
</dbReference>
<dbReference type="RefSeq" id="XP_009009436.1">
    <property type="nucleotide sequence ID" value="XM_009011188.1"/>
</dbReference>
<dbReference type="InterPro" id="IPR015943">
    <property type="entry name" value="WD40/YVTN_repeat-like_dom_sf"/>
</dbReference>
<dbReference type="HOGENOM" id="CLU_2226006_0_0_1"/>
<dbReference type="PROSITE" id="PS51004">
    <property type="entry name" value="SEMA"/>
    <property type="match status" value="1"/>
</dbReference>
<dbReference type="InParanoid" id="T1ENV2"/>
<dbReference type="CTD" id="20198252"/>
<dbReference type="EnsemblMetazoa" id="HelroT159303">
    <property type="protein sequence ID" value="HelroP159303"/>
    <property type="gene ID" value="HelroG159303"/>
</dbReference>
<dbReference type="SUPFAM" id="SSF101912">
    <property type="entry name" value="Sema domain"/>
    <property type="match status" value="1"/>
</dbReference>
<gene>
    <name evidence="4" type="primary">20198252</name>
    <name evidence="3" type="ORF">HELRODRAFT_159303</name>
</gene>
<evidence type="ECO:0000313" key="4">
    <source>
        <dbReference type="EnsemblMetazoa" id="HelroP159303"/>
    </source>
</evidence>
<evidence type="ECO:0000313" key="5">
    <source>
        <dbReference type="Proteomes" id="UP000015101"/>
    </source>
</evidence>
<dbReference type="EMBL" id="KB095811">
    <property type="protein sequence ID" value="ESO12716.1"/>
    <property type="molecule type" value="Genomic_DNA"/>
</dbReference>
<dbReference type="InterPro" id="IPR001627">
    <property type="entry name" value="Semap_dom"/>
</dbReference>
<dbReference type="STRING" id="6412.T1ENV2"/>
<dbReference type="Proteomes" id="UP000015101">
    <property type="component" value="Unassembled WGS sequence"/>
</dbReference>
<comment type="caution">
    <text evidence="1">Lacks conserved residue(s) required for the propagation of feature annotation.</text>
</comment>
<dbReference type="EMBL" id="AMQM01000219">
    <property type="status" value="NOT_ANNOTATED_CDS"/>
    <property type="molecule type" value="Genomic_DNA"/>
</dbReference>
<evidence type="ECO:0000256" key="1">
    <source>
        <dbReference type="PROSITE-ProRule" id="PRU00352"/>
    </source>
</evidence>
<name>T1ENV2_HELRO</name>
<organism evidence="4 5">
    <name type="scientific">Helobdella robusta</name>
    <name type="common">Californian leech</name>
    <dbReference type="NCBI Taxonomy" id="6412"/>
    <lineage>
        <taxon>Eukaryota</taxon>
        <taxon>Metazoa</taxon>
        <taxon>Spiralia</taxon>
        <taxon>Lophotrochozoa</taxon>
        <taxon>Annelida</taxon>
        <taxon>Clitellata</taxon>
        <taxon>Hirudinea</taxon>
        <taxon>Rhynchobdellida</taxon>
        <taxon>Glossiphoniidae</taxon>
        <taxon>Helobdella</taxon>
    </lineage>
</organism>
<reference evidence="4" key="3">
    <citation type="submission" date="2015-06" db="UniProtKB">
        <authorList>
            <consortium name="EnsemblMetazoa"/>
        </authorList>
    </citation>
    <scope>IDENTIFICATION</scope>
</reference>
<evidence type="ECO:0000259" key="2">
    <source>
        <dbReference type="PROSITE" id="PS51004"/>
    </source>
</evidence>
<sequence>MPQQNALTRLNIYCPQFVAQYTKPMLNVSLLCLQAADPALQLENECTAIYKEDCQNYIRALVKTKPEELLVCGTHAFKPLCRTYLLPNKNNSTVLDCTTDILKCSF</sequence>
<dbReference type="GeneID" id="20198252"/>
<proteinExistence type="predicted"/>